<dbReference type="PANTHER" id="PTHR31310:SF7">
    <property type="entry name" value="PA-PHOSPHATASE RELATED-FAMILY PROTEIN DDB_G0268928"/>
    <property type="match status" value="1"/>
</dbReference>
<feature type="region of interest" description="Disordered" evidence="5">
    <location>
        <begin position="260"/>
        <end position="340"/>
    </location>
</feature>
<feature type="transmembrane region" description="Helical" evidence="6">
    <location>
        <begin position="19"/>
        <end position="40"/>
    </location>
</feature>
<comment type="caution">
    <text evidence="8">The sequence shown here is derived from an EMBL/GenBank/DDBJ whole genome shotgun (WGS) entry which is preliminary data.</text>
</comment>
<feature type="compositionally biased region" description="Low complexity" evidence="5">
    <location>
        <begin position="260"/>
        <end position="295"/>
    </location>
</feature>
<dbReference type="CDD" id="cd03386">
    <property type="entry name" value="PAP2_Aur1_like"/>
    <property type="match status" value="1"/>
</dbReference>
<keyword evidence="2 6" id="KW-0812">Transmembrane</keyword>
<name>A0ABS7QBQ7_9ACTN</name>
<feature type="transmembrane region" description="Helical" evidence="6">
    <location>
        <begin position="85"/>
        <end position="103"/>
    </location>
</feature>
<dbReference type="PANTHER" id="PTHR31310">
    <property type="match status" value="1"/>
</dbReference>
<dbReference type="Proteomes" id="UP000778578">
    <property type="component" value="Unassembled WGS sequence"/>
</dbReference>
<feature type="compositionally biased region" description="Low complexity" evidence="5">
    <location>
        <begin position="318"/>
        <end position="329"/>
    </location>
</feature>
<dbReference type="InterPro" id="IPR026841">
    <property type="entry name" value="Aur1/Ipt1"/>
</dbReference>
<feature type="transmembrane region" description="Helical" evidence="6">
    <location>
        <begin position="175"/>
        <end position="194"/>
    </location>
</feature>
<keyword evidence="3 6" id="KW-1133">Transmembrane helix</keyword>
<feature type="transmembrane region" description="Helical" evidence="6">
    <location>
        <begin position="201"/>
        <end position="218"/>
    </location>
</feature>
<proteinExistence type="predicted"/>
<feature type="transmembrane region" description="Helical" evidence="6">
    <location>
        <begin position="115"/>
        <end position="134"/>
    </location>
</feature>
<dbReference type="EMBL" id="JAINZZ010000018">
    <property type="protein sequence ID" value="MBY8879224.1"/>
    <property type="molecule type" value="Genomic_DNA"/>
</dbReference>
<evidence type="ECO:0000256" key="1">
    <source>
        <dbReference type="ARBA" id="ARBA00004141"/>
    </source>
</evidence>
<dbReference type="Pfam" id="PF14378">
    <property type="entry name" value="PAP2_3"/>
    <property type="match status" value="1"/>
</dbReference>
<evidence type="ECO:0000256" key="4">
    <source>
        <dbReference type="ARBA" id="ARBA00023136"/>
    </source>
</evidence>
<keyword evidence="9" id="KW-1185">Reference proteome</keyword>
<feature type="transmembrane region" description="Helical" evidence="6">
    <location>
        <begin position="224"/>
        <end position="242"/>
    </location>
</feature>
<evidence type="ECO:0000313" key="8">
    <source>
        <dbReference type="EMBL" id="MBY8879224.1"/>
    </source>
</evidence>
<evidence type="ECO:0000313" key="9">
    <source>
        <dbReference type="Proteomes" id="UP000778578"/>
    </source>
</evidence>
<reference evidence="8 9" key="1">
    <citation type="submission" date="2021-08" db="EMBL/GenBank/DDBJ databases">
        <title>WGS of actinomycetes from Thailand.</title>
        <authorList>
            <person name="Thawai C."/>
        </authorList>
    </citation>
    <scope>NUCLEOTIDE SEQUENCE [LARGE SCALE GENOMIC DNA]</scope>
    <source>
        <strain evidence="8 9">PLK6-54</strain>
    </source>
</reference>
<accession>A0ABS7QBQ7</accession>
<comment type="subcellular location">
    <subcellularLocation>
        <location evidence="1">Membrane</location>
        <topology evidence="1">Multi-pass membrane protein</topology>
    </subcellularLocation>
</comment>
<organism evidence="8 9">
    <name type="scientific">Actinacidiphila acidipaludis</name>
    <dbReference type="NCBI Taxonomy" id="2873382"/>
    <lineage>
        <taxon>Bacteria</taxon>
        <taxon>Bacillati</taxon>
        <taxon>Actinomycetota</taxon>
        <taxon>Actinomycetes</taxon>
        <taxon>Kitasatosporales</taxon>
        <taxon>Streptomycetaceae</taxon>
        <taxon>Actinacidiphila</taxon>
    </lineage>
</organism>
<evidence type="ECO:0000256" key="6">
    <source>
        <dbReference type="SAM" id="Phobius"/>
    </source>
</evidence>
<dbReference type="InterPro" id="IPR052185">
    <property type="entry name" value="IPC_Synthase-Related"/>
</dbReference>
<protein>
    <submittedName>
        <fullName evidence="8">Phosphatase PAP2 family protein</fullName>
    </submittedName>
</protein>
<evidence type="ECO:0000256" key="2">
    <source>
        <dbReference type="ARBA" id="ARBA00022692"/>
    </source>
</evidence>
<dbReference type="RefSeq" id="WP_222963362.1">
    <property type="nucleotide sequence ID" value="NZ_JAINZZ010000018.1"/>
</dbReference>
<keyword evidence="4 6" id="KW-0472">Membrane</keyword>
<feature type="compositionally biased region" description="Basic and acidic residues" evidence="5">
    <location>
        <begin position="330"/>
        <end position="340"/>
    </location>
</feature>
<evidence type="ECO:0000256" key="3">
    <source>
        <dbReference type="ARBA" id="ARBA00022989"/>
    </source>
</evidence>
<evidence type="ECO:0000256" key="5">
    <source>
        <dbReference type="SAM" id="MobiDB-lite"/>
    </source>
</evidence>
<evidence type="ECO:0000259" key="7">
    <source>
        <dbReference type="Pfam" id="PF14378"/>
    </source>
</evidence>
<sequence length="340" mass="36522">MTITATAPRAAAYRGRLRWWTELPLIAVVYALYSGARLLVRGDVDDAVGHGADILHLEQFMHLDPERFFNRLFTHHAFLGVPADFAYASLHYVVTPGVLIWLWHRRPTHYRTARAWLMISTLIGLVGFTAMPTAPPRLIGGGHGFMDTMAQYGSYGWWGTDASAPRGMGHLTNQYAAMPSLHFGWSLWCGIMLFRYGRHRIVRVLGVVYPLATALVVMGTANHYLLDVLAGGAVMGIGFLLARPGLRLSDRLQDRARAALGRAPRGAVGRPAEPGVQPAARTAAQTAAQPGPVAADSSGGATRVVPAPRRGDADRAAESGGPAGEPAARGGEHAGHGRMS</sequence>
<gene>
    <name evidence="8" type="ORF">K7862_16495</name>
</gene>
<feature type="domain" description="Inositolphosphotransferase Aur1/Ipt1" evidence="7">
    <location>
        <begin position="53"/>
        <end position="241"/>
    </location>
</feature>